<comment type="caution">
    <text evidence="1">The sequence shown here is derived from an EMBL/GenBank/DDBJ whole genome shotgun (WGS) entry which is preliminary data.</text>
</comment>
<proteinExistence type="predicted"/>
<dbReference type="Proteomes" id="UP000471409">
    <property type="component" value="Unassembled WGS sequence"/>
</dbReference>
<gene>
    <name evidence="1" type="ORF">GUK36_25970</name>
</gene>
<evidence type="ECO:0000313" key="1">
    <source>
        <dbReference type="EMBL" id="NEK52874.1"/>
    </source>
</evidence>
<accession>A0A6P0DIM9</accession>
<dbReference type="EMBL" id="WXXP01000012">
    <property type="protein sequence ID" value="NEK52874.1"/>
    <property type="molecule type" value="Genomic_DNA"/>
</dbReference>
<sequence>MDDAHDLTPAGDTHEEIVPVSPCSDQISFTHVPHISDAITTPFEEANRIVWPEIVPTWAPSASLVVVAIPSLQKIRFRLVVVRISIEFRSLAFLDDHLRTGRHHKRHCQRNSHCQGSNSHFHRPTLSITQLMNICRVSGGPYLWTLPFSSVCFLIEKCCAKSRAPV</sequence>
<dbReference type="AlphaFoldDB" id="A0A6P0DIM9"/>
<organism evidence="1 2">
    <name type="scientific">Rhizobium leguminosarum</name>
    <dbReference type="NCBI Taxonomy" id="384"/>
    <lineage>
        <taxon>Bacteria</taxon>
        <taxon>Pseudomonadati</taxon>
        <taxon>Pseudomonadota</taxon>
        <taxon>Alphaproteobacteria</taxon>
        <taxon>Hyphomicrobiales</taxon>
        <taxon>Rhizobiaceae</taxon>
        <taxon>Rhizobium/Agrobacterium group</taxon>
        <taxon>Rhizobium</taxon>
    </lineage>
</organism>
<protein>
    <submittedName>
        <fullName evidence="1">Uncharacterized protein</fullName>
    </submittedName>
</protein>
<reference evidence="1 2" key="1">
    <citation type="submission" date="2020-01" db="EMBL/GenBank/DDBJ databases">
        <title>Rhizobium genotypes associated with high levels of biological nitrogen fixation by grain legumes in a temperate-maritime cropping system.</title>
        <authorList>
            <person name="Maluk M."/>
            <person name="Francesc Ferrando Molina F."/>
            <person name="Lopez Del Egido L."/>
            <person name="Lafos M."/>
            <person name="Langarica-Fuentes A."/>
            <person name="Gebre Yohannes G."/>
            <person name="Young M.W."/>
            <person name="Martin P."/>
            <person name="Gantlett R."/>
            <person name="Kenicer G."/>
            <person name="Hawes C."/>
            <person name="Begg G.S."/>
            <person name="Quilliam R.S."/>
            <person name="Squire G.R."/>
            <person name="Poole P.S."/>
            <person name="Young P.W."/>
            <person name="Iannetta P.M."/>
            <person name="James E.K."/>
        </authorList>
    </citation>
    <scope>NUCLEOTIDE SEQUENCE [LARGE SCALE GENOMIC DNA]</scope>
    <source>
        <strain evidence="1 2">JHI944</strain>
    </source>
</reference>
<name>A0A6P0DIM9_RHILE</name>
<evidence type="ECO:0000313" key="2">
    <source>
        <dbReference type="Proteomes" id="UP000471409"/>
    </source>
</evidence>